<gene>
    <name evidence="1" type="ORF">RD1301_v1_3860002</name>
</gene>
<dbReference type="AlphaFoldDB" id="A0A0S4XKJ9"/>
<protein>
    <submittedName>
        <fullName evidence="1">Uncharacterized protein</fullName>
    </submittedName>
</protein>
<dbReference type="EMBL" id="LN899822">
    <property type="protein sequence ID" value="CUV63755.1"/>
    <property type="molecule type" value="Genomic_DNA"/>
</dbReference>
<proteinExistence type="predicted"/>
<organism evidence="1">
    <name type="scientific">Ralstonia solanacearum</name>
    <name type="common">Pseudomonas solanacearum</name>
    <dbReference type="NCBI Taxonomy" id="305"/>
    <lineage>
        <taxon>Bacteria</taxon>
        <taxon>Pseudomonadati</taxon>
        <taxon>Pseudomonadota</taxon>
        <taxon>Betaproteobacteria</taxon>
        <taxon>Burkholderiales</taxon>
        <taxon>Burkholderiaceae</taxon>
        <taxon>Ralstonia</taxon>
        <taxon>Ralstonia solanacearum species complex</taxon>
    </lineage>
</organism>
<evidence type="ECO:0000313" key="1">
    <source>
        <dbReference type="EMBL" id="CUV63755.1"/>
    </source>
</evidence>
<accession>A0A0S4XKJ9</accession>
<reference evidence="1" key="1">
    <citation type="submission" date="2015-10" db="EMBL/GenBank/DDBJ databases">
        <authorList>
            <person name="Gilbert D.G."/>
        </authorList>
    </citation>
    <scope>NUCLEOTIDE SEQUENCE</scope>
    <source>
        <strain evidence="1">Phyl III-seqv23</strain>
    </source>
</reference>
<name>A0A0S4XKJ9_RALSL</name>
<sequence>MPRRRRRWKLQAYESREVRTRGPFTVNDVALKAYEIFAPGRGDDVRPEPSAFASHLRDAGDLFRSGSEQFGHGAGFVIAHYARDGNYLLASRWCGLNMLRHRVFTFAWKDSPAAIELAPLSMPDIIACVWELEVIKFERDQWVRTAMRDASGAPGAEALERYLGAAFAGAV</sequence>